<dbReference type="AlphaFoldDB" id="A0AAQ3WTZ7"/>
<gene>
    <name evidence="1" type="ORF">U9M48_021769</name>
</gene>
<proteinExistence type="predicted"/>
<sequence>MRRAIQVEPSRIGVVAPTEEKTPGRRAALAPPGYPTALYGDPRLDVDDDVGSKACCRSKCNAPPIRVSDTEAASQIPRSRHATRTADAWPGLVRSCLAACWLGWSTRP</sequence>
<evidence type="ECO:0000313" key="1">
    <source>
        <dbReference type="EMBL" id="WVZ73466.1"/>
    </source>
</evidence>
<dbReference type="Proteomes" id="UP001341281">
    <property type="component" value="Chromosome 05"/>
</dbReference>
<protein>
    <submittedName>
        <fullName evidence="1">Uncharacterized protein</fullName>
    </submittedName>
</protein>
<keyword evidence="2" id="KW-1185">Reference proteome</keyword>
<evidence type="ECO:0000313" key="2">
    <source>
        <dbReference type="Proteomes" id="UP001341281"/>
    </source>
</evidence>
<dbReference type="EMBL" id="CP144749">
    <property type="protein sequence ID" value="WVZ73466.1"/>
    <property type="molecule type" value="Genomic_DNA"/>
</dbReference>
<name>A0AAQ3WTZ7_PASNO</name>
<reference evidence="1 2" key="1">
    <citation type="submission" date="2024-02" db="EMBL/GenBank/DDBJ databases">
        <title>High-quality chromosome-scale genome assembly of Pensacola bahiagrass (Paspalum notatum Flugge var. saurae).</title>
        <authorList>
            <person name="Vega J.M."/>
            <person name="Podio M."/>
            <person name="Orjuela J."/>
            <person name="Siena L.A."/>
            <person name="Pessino S.C."/>
            <person name="Combes M.C."/>
            <person name="Mariac C."/>
            <person name="Albertini E."/>
            <person name="Pupilli F."/>
            <person name="Ortiz J.P.A."/>
            <person name="Leblanc O."/>
        </authorList>
    </citation>
    <scope>NUCLEOTIDE SEQUENCE [LARGE SCALE GENOMIC DNA]</scope>
    <source>
        <strain evidence="1">R1</strain>
        <tissue evidence="1">Leaf</tissue>
    </source>
</reference>
<accession>A0AAQ3WTZ7</accession>
<organism evidence="1 2">
    <name type="scientific">Paspalum notatum var. saurae</name>
    <dbReference type="NCBI Taxonomy" id="547442"/>
    <lineage>
        <taxon>Eukaryota</taxon>
        <taxon>Viridiplantae</taxon>
        <taxon>Streptophyta</taxon>
        <taxon>Embryophyta</taxon>
        <taxon>Tracheophyta</taxon>
        <taxon>Spermatophyta</taxon>
        <taxon>Magnoliopsida</taxon>
        <taxon>Liliopsida</taxon>
        <taxon>Poales</taxon>
        <taxon>Poaceae</taxon>
        <taxon>PACMAD clade</taxon>
        <taxon>Panicoideae</taxon>
        <taxon>Andropogonodae</taxon>
        <taxon>Paspaleae</taxon>
        <taxon>Paspalinae</taxon>
        <taxon>Paspalum</taxon>
    </lineage>
</organism>